<evidence type="ECO:0000259" key="1">
    <source>
        <dbReference type="Pfam" id="PF14280"/>
    </source>
</evidence>
<proteinExistence type="predicted"/>
<dbReference type="EMBL" id="BAYX01000002">
    <property type="protein sequence ID" value="GAJ91927.1"/>
    <property type="molecule type" value="Genomic_DNA"/>
</dbReference>
<reference evidence="2 3" key="1">
    <citation type="submission" date="2014-05" db="EMBL/GenBank/DDBJ databases">
        <title>Whole genome shotgun sequence of Rhizobium rhizogenes NBRC 13257.</title>
        <authorList>
            <person name="Katano-Makiyama Y."/>
            <person name="Hosoyama A."/>
            <person name="Hashimoto M."/>
            <person name="Hosoyama Y."/>
            <person name="Noguchi M."/>
            <person name="Tsuchikane K."/>
            <person name="Kimura A."/>
            <person name="Ohji S."/>
            <person name="Ichikawa N."/>
            <person name="Yamazoe A."/>
            <person name="Fujita N."/>
        </authorList>
    </citation>
    <scope>NUCLEOTIDE SEQUENCE [LARGE SCALE GENOMIC DNA]</scope>
    <source>
        <strain evidence="2 3">NBRC 13257</strain>
    </source>
</reference>
<protein>
    <recommendedName>
        <fullName evidence="1">DUF4365 domain-containing protein</fullName>
    </recommendedName>
</protein>
<evidence type="ECO:0000313" key="2">
    <source>
        <dbReference type="EMBL" id="GAJ91927.1"/>
    </source>
</evidence>
<dbReference type="Proteomes" id="UP000026941">
    <property type="component" value="Unassembled WGS sequence"/>
</dbReference>
<gene>
    <name evidence="2" type="ORF">RRH01S_02_05960</name>
</gene>
<dbReference type="AlphaFoldDB" id="A0AA87Q5N4"/>
<accession>A0AA87Q5N4</accession>
<dbReference type="Pfam" id="PF14280">
    <property type="entry name" value="DUF4365"/>
    <property type="match status" value="1"/>
</dbReference>
<dbReference type="InterPro" id="IPR025375">
    <property type="entry name" value="DUF4365"/>
</dbReference>
<evidence type="ECO:0000313" key="3">
    <source>
        <dbReference type="Proteomes" id="UP000026941"/>
    </source>
</evidence>
<name>A0AA87Q5N4_RHIRH</name>
<feature type="domain" description="DUF4365" evidence="1">
    <location>
        <begin position="12"/>
        <end position="167"/>
    </location>
</feature>
<comment type="caution">
    <text evidence="2">The sequence shown here is derived from an EMBL/GenBank/DDBJ whole genome shotgun (WGS) entry which is preliminary data.</text>
</comment>
<dbReference type="RefSeq" id="WP_042470436.1">
    <property type="nucleotide sequence ID" value="NZ_BAYX01000002.1"/>
</dbReference>
<organism evidence="2 3">
    <name type="scientific">Rhizobium rhizogenes NBRC 13257</name>
    <dbReference type="NCBI Taxonomy" id="1220581"/>
    <lineage>
        <taxon>Bacteria</taxon>
        <taxon>Pseudomonadati</taxon>
        <taxon>Pseudomonadota</taxon>
        <taxon>Alphaproteobacteria</taxon>
        <taxon>Hyphomicrobiales</taxon>
        <taxon>Rhizobiaceae</taxon>
        <taxon>Rhizobium/Agrobacterium group</taxon>
        <taxon>Rhizobium</taxon>
    </lineage>
</organism>
<sequence>MQPLTSQNIESELSYAYLHAVASAAGMACESCGRHEDNAGADARIVAWAPFQNGGYKTEVELKIQLKATIRPPSMVGESFAYAFKGIRRYDDLRAESLTIPRILVVLFLPPESTDWLHHSEDALLLRKCAYWVSLRGARPSANDTTQTIYIPKAQRFDVDGLAKLMADLSRDVIPSYPSAKGEEE</sequence>